<dbReference type="EMBL" id="OC861943">
    <property type="protein sequence ID" value="CAD7629834.1"/>
    <property type="molecule type" value="Genomic_DNA"/>
</dbReference>
<name>A0A7R9KVK0_9ACAR</name>
<evidence type="ECO:0000256" key="6">
    <source>
        <dbReference type="ARBA" id="ARBA00058367"/>
    </source>
</evidence>
<dbReference type="InterPro" id="IPR001380">
    <property type="entry name" value="Ribosomal_eL13"/>
</dbReference>
<dbReference type="AlphaFoldDB" id="A0A7R9KVK0"/>
<evidence type="ECO:0000256" key="1">
    <source>
        <dbReference type="ARBA" id="ARBA00005640"/>
    </source>
</evidence>
<dbReference type="GO" id="GO:0022625">
    <property type="term" value="C:cytosolic large ribosomal subunit"/>
    <property type="evidence" value="ECO:0007669"/>
    <property type="project" value="TreeGrafter"/>
</dbReference>
<comment type="subunit">
    <text evidence="7">Component of the 60S large ribosomal subunit (LSU).</text>
</comment>
<dbReference type="EMBL" id="CAJPIZ010007368">
    <property type="protein sequence ID" value="CAG2110264.1"/>
    <property type="molecule type" value="Genomic_DNA"/>
</dbReference>
<dbReference type="PANTHER" id="PTHR11722:SF0">
    <property type="entry name" value="LARGE RIBOSOMAL SUBUNIT PROTEIN EL13"/>
    <property type="match status" value="1"/>
</dbReference>
<comment type="similarity">
    <text evidence="1">Belongs to the eukaryotic ribosomal protein eL13 family.</text>
</comment>
<dbReference type="GO" id="GO:0006412">
    <property type="term" value="P:translation"/>
    <property type="evidence" value="ECO:0007669"/>
    <property type="project" value="InterPro"/>
</dbReference>
<sequence length="236" mass="27139">MPAKRNGLIPNGHFRKDWQRFVKTWFDQPMRKKRRHVTRVQRAARVAPRPTQRLRPIVNCPSVKYNSKRRLGRGFTLEELKAAAIAVREAPTIGIAVDHRRGNRSVESLQRNVQRLKEYKSRFDTIDTCFDTSMLTMLPSHRLVVFPLKAKKPRKGDASAEEQKLAHQLVGTLLPVRRGKKYVKSEKARAVTDEEKKFAAFHTLRKARSNARLVGKRAKKAKEAAESLDAPKKTKE</sequence>
<comment type="function">
    <text evidence="6">Component of the ribosome, a large ribonucleoprotein complex responsible for the synthesis of proteins in the cell. The small ribosomal subunit (SSU) binds messenger RNAs (mRNAs) and translates the encoded message by selecting cognate aminoacyl-transfer RNA (tRNA) molecules. The large subunit (LSU) contains the ribosomal catalytic site termed the peptidyl transferase center (PTC), which catalyzes the formation of peptide bonds, thereby polymerizing the amino acids delivered by tRNAs into a polypeptide chain. The nascent polypeptides leave the ribosome through a tunnel in the LSU and interact with protein factors that function in enzymatic processing, targeting, and the membrane insertion of nascent chains at the exit of the ribosomal tunnel. As part of the LSU, it is probably required for its formation and the maturation of rRNAs.</text>
</comment>
<dbReference type="HAMAP" id="MF_00499">
    <property type="entry name" value="Ribosomal_eL13"/>
    <property type="match status" value="1"/>
</dbReference>
<evidence type="ECO:0000256" key="4">
    <source>
        <dbReference type="ARBA" id="ARBA00035216"/>
    </source>
</evidence>
<reference evidence="9" key="1">
    <citation type="submission" date="2020-11" db="EMBL/GenBank/DDBJ databases">
        <authorList>
            <person name="Tran Van P."/>
        </authorList>
    </citation>
    <scope>NUCLEOTIDE SEQUENCE</scope>
</reference>
<evidence type="ECO:0000256" key="5">
    <source>
        <dbReference type="ARBA" id="ARBA00035321"/>
    </source>
</evidence>
<feature type="non-terminal residue" evidence="9">
    <location>
        <position position="236"/>
    </location>
</feature>
<dbReference type="Gene3D" id="1.20.5.110">
    <property type="match status" value="1"/>
</dbReference>
<evidence type="ECO:0000256" key="2">
    <source>
        <dbReference type="ARBA" id="ARBA00022980"/>
    </source>
</evidence>
<evidence type="ECO:0000256" key="3">
    <source>
        <dbReference type="ARBA" id="ARBA00023274"/>
    </source>
</evidence>
<feature type="region of interest" description="Disordered" evidence="8">
    <location>
        <begin position="211"/>
        <end position="236"/>
    </location>
</feature>
<proteinExistence type="inferred from homology"/>
<accession>A0A7R9KVK0</accession>
<organism evidence="9">
    <name type="scientific">Medioppia subpectinata</name>
    <dbReference type="NCBI Taxonomy" id="1979941"/>
    <lineage>
        <taxon>Eukaryota</taxon>
        <taxon>Metazoa</taxon>
        <taxon>Ecdysozoa</taxon>
        <taxon>Arthropoda</taxon>
        <taxon>Chelicerata</taxon>
        <taxon>Arachnida</taxon>
        <taxon>Acari</taxon>
        <taxon>Acariformes</taxon>
        <taxon>Sarcoptiformes</taxon>
        <taxon>Oribatida</taxon>
        <taxon>Brachypylina</taxon>
        <taxon>Oppioidea</taxon>
        <taxon>Oppiidae</taxon>
        <taxon>Medioppia</taxon>
    </lineage>
</organism>
<feature type="compositionally biased region" description="Basic and acidic residues" evidence="8">
    <location>
        <begin position="221"/>
        <end position="236"/>
    </location>
</feature>
<evidence type="ECO:0000256" key="8">
    <source>
        <dbReference type="SAM" id="MobiDB-lite"/>
    </source>
</evidence>
<dbReference type="Pfam" id="PF01294">
    <property type="entry name" value="Ribosomal_L13e"/>
    <property type="match status" value="2"/>
</dbReference>
<keyword evidence="2" id="KW-0689">Ribosomal protein</keyword>
<gene>
    <name evidence="9" type="ORF">OSB1V03_LOCUS10249</name>
</gene>
<protein>
    <recommendedName>
        <fullName evidence="4">Large ribosomal subunit protein eL13</fullName>
    </recommendedName>
    <alternativeName>
        <fullName evidence="5">60S ribosomal protein L13</fullName>
    </alternativeName>
</protein>
<evidence type="ECO:0000256" key="7">
    <source>
        <dbReference type="ARBA" id="ARBA00065437"/>
    </source>
</evidence>
<dbReference type="PANTHER" id="PTHR11722">
    <property type="entry name" value="60S RIBOSOMAL PROTEIN L13"/>
    <property type="match status" value="1"/>
</dbReference>
<evidence type="ECO:0000313" key="10">
    <source>
        <dbReference type="Proteomes" id="UP000759131"/>
    </source>
</evidence>
<keyword evidence="10" id="KW-1185">Reference proteome</keyword>
<feature type="compositionally biased region" description="Basic residues" evidence="8">
    <location>
        <begin position="211"/>
        <end position="220"/>
    </location>
</feature>
<dbReference type="Proteomes" id="UP000759131">
    <property type="component" value="Unassembled WGS sequence"/>
</dbReference>
<dbReference type="GO" id="GO:0003735">
    <property type="term" value="F:structural constituent of ribosome"/>
    <property type="evidence" value="ECO:0007669"/>
    <property type="project" value="InterPro"/>
</dbReference>
<evidence type="ECO:0000313" key="9">
    <source>
        <dbReference type="EMBL" id="CAD7629834.1"/>
    </source>
</evidence>
<dbReference type="GO" id="GO:0003723">
    <property type="term" value="F:RNA binding"/>
    <property type="evidence" value="ECO:0007669"/>
    <property type="project" value="TreeGrafter"/>
</dbReference>
<dbReference type="FunFam" id="1.20.5.110:FF:000003">
    <property type="entry name" value="60S ribosomal protein L13"/>
    <property type="match status" value="1"/>
</dbReference>
<keyword evidence="3" id="KW-0687">Ribonucleoprotein</keyword>
<dbReference type="OrthoDB" id="10264538at2759"/>